<protein>
    <submittedName>
        <fullName evidence="1">Uncharacterized protein</fullName>
    </submittedName>
</protein>
<evidence type="ECO:0000313" key="1">
    <source>
        <dbReference type="EMBL" id="ADB57158.1"/>
    </source>
</evidence>
<dbReference type="Proteomes" id="UP000001901">
    <property type="component" value="Chromosome"/>
</dbReference>
<gene>
    <name evidence="1" type="ordered locus">Arcpr_0082</name>
</gene>
<dbReference type="AlphaFoldDB" id="D2RFT3"/>
<evidence type="ECO:0000313" key="2">
    <source>
        <dbReference type="Proteomes" id="UP000001901"/>
    </source>
</evidence>
<organism evidence="1 2">
    <name type="scientific">Archaeoglobus profundus (strain DSM 5631 / JCM 9629 / NBRC 100127 / Av18)</name>
    <dbReference type="NCBI Taxonomy" id="572546"/>
    <lineage>
        <taxon>Archaea</taxon>
        <taxon>Methanobacteriati</taxon>
        <taxon>Methanobacteriota</taxon>
        <taxon>Archaeoglobi</taxon>
        <taxon>Archaeoglobales</taxon>
        <taxon>Archaeoglobaceae</taxon>
        <taxon>Archaeoglobus</taxon>
    </lineage>
</organism>
<reference evidence="1 2" key="1">
    <citation type="journal article" date="2010" name="Stand. Genomic Sci.">
        <title>Complete genome sequence of Archaeoglobus profundus type strain (AV18).</title>
        <authorList>
            <person name="von Jan M."/>
            <person name="Lapidus A."/>
            <person name="Del Rio T.G."/>
            <person name="Copeland A."/>
            <person name="Tice H."/>
            <person name="Cheng J.F."/>
            <person name="Lucas S."/>
            <person name="Chen F."/>
            <person name="Nolan M."/>
            <person name="Goodwin L."/>
            <person name="Han C."/>
            <person name="Pitluck S."/>
            <person name="Liolios K."/>
            <person name="Ivanova N."/>
            <person name="Mavromatis K."/>
            <person name="Ovchinnikova G."/>
            <person name="Chertkov O."/>
            <person name="Pati A."/>
            <person name="Chen A."/>
            <person name="Palaniappan K."/>
            <person name="Land M."/>
            <person name="Hauser L."/>
            <person name="Chang Y.J."/>
            <person name="Jeffries C.D."/>
            <person name="Saunders E."/>
            <person name="Brettin T."/>
            <person name="Detter J.C."/>
            <person name="Chain P."/>
            <person name="Eichinger K."/>
            <person name="Huber H."/>
            <person name="Spring S."/>
            <person name="Rohde M."/>
            <person name="Goker M."/>
            <person name="Wirth R."/>
            <person name="Woyke T."/>
            <person name="Bristow J."/>
            <person name="Eisen J.A."/>
            <person name="Markowitz V."/>
            <person name="Hugenholtz P."/>
            <person name="Kyrpides N.C."/>
            <person name="Klenk H.P."/>
        </authorList>
    </citation>
    <scope>NUCLEOTIDE SEQUENCE [LARGE SCALE GENOMIC DNA]</scope>
    <source>
        <strain evidence="2">DSM 5631 / JCM 9629 / NBRC 100127 / Av18</strain>
    </source>
</reference>
<dbReference type="STRING" id="572546.Arcpr_0082"/>
<dbReference type="KEGG" id="apo:Arcpr_0082"/>
<accession>D2RFT3</accession>
<dbReference type="HOGENOM" id="CLU_3245161_0_0_2"/>
<sequence>MVDIAVIICMLIPFAFHSIYAYFYWIALTGLYLAYKAWRWKV</sequence>
<dbReference type="EMBL" id="CP001857">
    <property type="protein sequence ID" value="ADB57158.1"/>
    <property type="molecule type" value="Genomic_DNA"/>
</dbReference>
<dbReference type="PaxDb" id="572546-Arcpr_0082"/>
<name>D2RFT3_ARCPA</name>
<proteinExistence type="predicted"/>
<keyword evidence="2" id="KW-1185">Reference proteome</keyword>